<sequence length="317" mass="34006">MSTATDTLQPVYRFFRATLVRSERLSPSFLRLTFTGPDLDTFGYGGADQRFKLLIAQDGCPVEDLLAISGPDWYAEWCALPAETRPDMRTYTVRAFRPEVAELDVDVVLHGIGPDGTVGTDAGPAAAWAARAVPGDELVLLGPDRPGSGRMWGVEWAPPAEADTLFLAGDETAVPAIAAIVEALPDDRRVVAVLEVPEAADFLSLRLPAGADVRWLARGAHPRGELMEAAVHAALRELGIARDVPGVDPEATDPTNDGDEILWEVPEAGAHTSCYAWLAGEAAVVKGLRRRLVRDLGVDRGAVAFMGYWRTGARALG</sequence>
<dbReference type="InterPro" id="IPR007037">
    <property type="entry name" value="SIP_rossman_dom"/>
</dbReference>
<keyword evidence="3" id="KW-1185">Reference proteome</keyword>
<dbReference type="Gene3D" id="3.40.50.80">
    <property type="entry name" value="Nucleotide-binding domain of ferredoxin-NADP reductase (FNR) module"/>
    <property type="match status" value="1"/>
</dbReference>
<protein>
    <submittedName>
        <fullName evidence="2">NADPH-dependent ferric siderophore reductase, contains FAD-binding and SIP domains</fullName>
    </submittedName>
</protein>
<dbReference type="RefSeq" id="WP_092806680.1">
    <property type="nucleotide sequence ID" value="NZ_FMUH01000006.1"/>
</dbReference>
<dbReference type="Pfam" id="PF04954">
    <property type="entry name" value="SIP"/>
    <property type="match status" value="1"/>
</dbReference>
<reference evidence="3" key="1">
    <citation type="submission" date="2016-10" db="EMBL/GenBank/DDBJ databases">
        <authorList>
            <person name="Varghese N."/>
            <person name="Submissions S."/>
        </authorList>
    </citation>
    <scope>NUCLEOTIDE SEQUENCE [LARGE SCALE GENOMIC DNA]</scope>
    <source>
        <strain evidence="3">DSM 45722</strain>
    </source>
</reference>
<dbReference type="InterPro" id="IPR017927">
    <property type="entry name" value="FAD-bd_FR_type"/>
</dbReference>
<dbReference type="Pfam" id="PF08021">
    <property type="entry name" value="FAD_binding_9"/>
    <property type="match status" value="1"/>
</dbReference>
<name>A0A1G4YTE7_9ACTN</name>
<dbReference type="InterPro" id="IPR039374">
    <property type="entry name" value="SIP_fam"/>
</dbReference>
<dbReference type="InterPro" id="IPR017938">
    <property type="entry name" value="Riboflavin_synthase-like_b-brl"/>
</dbReference>
<evidence type="ECO:0000259" key="1">
    <source>
        <dbReference type="PROSITE" id="PS51384"/>
    </source>
</evidence>
<dbReference type="EMBL" id="FMUH01000006">
    <property type="protein sequence ID" value="SCX56717.1"/>
    <property type="molecule type" value="Genomic_DNA"/>
</dbReference>
<dbReference type="GO" id="GO:0016491">
    <property type="term" value="F:oxidoreductase activity"/>
    <property type="evidence" value="ECO:0007669"/>
    <property type="project" value="InterPro"/>
</dbReference>
<dbReference type="InterPro" id="IPR039261">
    <property type="entry name" value="FNR_nucleotide-bd"/>
</dbReference>
<dbReference type="InterPro" id="IPR013113">
    <property type="entry name" value="SIP_FAD-bd"/>
</dbReference>
<dbReference type="PROSITE" id="PS51384">
    <property type="entry name" value="FAD_FR"/>
    <property type="match status" value="1"/>
</dbReference>
<dbReference type="PANTHER" id="PTHR30157:SF0">
    <property type="entry name" value="NADPH-DEPENDENT FERRIC-CHELATE REDUCTASE"/>
    <property type="match status" value="1"/>
</dbReference>
<accession>A0A1G4YTE7</accession>
<gene>
    <name evidence="2" type="ORF">SAMN03159343_3487</name>
</gene>
<proteinExistence type="predicted"/>
<dbReference type="SUPFAM" id="SSF63380">
    <property type="entry name" value="Riboflavin synthase domain-like"/>
    <property type="match status" value="1"/>
</dbReference>
<organism evidence="2 3">
    <name type="scientific">Klenkia marina</name>
    <dbReference type="NCBI Taxonomy" id="1960309"/>
    <lineage>
        <taxon>Bacteria</taxon>
        <taxon>Bacillati</taxon>
        <taxon>Actinomycetota</taxon>
        <taxon>Actinomycetes</taxon>
        <taxon>Geodermatophilales</taxon>
        <taxon>Geodermatophilaceae</taxon>
        <taxon>Klenkia</taxon>
    </lineage>
</organism>
<feature type="domain" description="FAD-binding FR-type" evidence="1">
    <location>
        <begin position="12"/>
        <end position="150"/>
    </location>
</feature>
<dbReference type="OrthoDB" id="3211041at2"/>
<dbReference type="AlphaFoldDB" id="A0A1G4YTE7"/>
<dbReference type="STRING" id="1960309.SAMN03159343_3487"/>
<dbReference type="Gene3D" id="2.40.30.10">
    <property type="entry name" value="Translation factors"/>
    <property type="match status" value="1"/>
</dbReference>
<dbReference type="Proteomes" id="UP000198981">
    <property type="component" value="Unassembled WGS sequence"/>
</dbReference>
<dbReference type="PANTHER" id="PTHR30157">
    <property type="entry name" value="FERRIC REDUCTASE, NADPH-DEPENDENT"/>
    <property type="match status" value="1"/>
</dbReference>
<evidence type="ECO:0000313" key="3">
    <source>
        <dbReference type="Proteomes" id="UP000198981"/>
    </source>
</evidence>
<dbReference type="CDD" id="cd06193">
    <property type="entry name" value="siderophore_interacting"/>
    <property type="match status" value="1"/>
</dbReference>
<evidence type="ECO:0000313" key="2">
    <source>
        <dbReference type="EMBL" id="SCX56717.1"/>
    </source>
</evidence>